<dbReference type="InterPro" id="IPR028082">
    <property type="entry name" value="Peripla_BP_I"/>
</dbReference>
<dbReference type="EMBL" id="JAYMGO010000019">
    <property type="protein sequence ID" value="KAL1255766.1"/>
    <property type="molecule type" value="Genomic_DNA"/>
</dbReference>
<keyword evidence="6 10" id="KW-1015">Disulfide bond</keyword>
<feature type="disulfide bond" evidence="10">
    <location>
        <begin position="235"/>
        <end position="262"/>
    </location>
</feature>
<dbReference type="CDD" id="cd06366">
    <property type="entry name" value="PBP1_GABAb_receptor"/>
    <property type="match status" value="1"/>
</dbReference>
<dbReference type="Pfam" id="PF00084">
    <property type="entry name" value="Sushi"/>
    <property type="match status" value="1"/>
</dbReference>
<dbReference type="CDD" id="cd00033">
    <property type="entry name" value="CCP"/>
    <property type="match status" value="1"/>
</dbReference>
<evidence type="ECO:0000256" key="8">
    <source>
        <dbReference type="ARBA" id="ARBA00023180"/>
    </source>
</evidence>
<dbReference type="InterPro" id="IPR002455">
    <property type="entry name" value="GPCR3_GABA-B"/>
</dbReference>
<dbReference type="Proteomes" id="UP001558613">
    <property type="component" value="Unassembled WGS sequence"/>
</dbReference>
<feature type="domain" description="Sushi" evidence="12">
    <location>
        <begin position="203"/>
        <end position="264"/>
    </location>
</feature>
<feature type="compositionally biased region" description="Polar residues" evidence="11">
    <location>
        <begin position="36"/>
        <end position="52"/>
    </location>
</feature>
<protein>
    <recommendedName>
        <fullName evidence="12">Sushi domain-containing protein</fullName>
    </recommendedName>
</protein>
<dbReference type="Pfam" id="PF01094">
    <property type="entry name" value="ANF_receptor"/>
    <property type="match status" value="1"/>
</dbReference>
<dbReference type="InterPro" id="IPR000436">
    <property type="entry name" value="Sushi_SCR_CCP_dom"/>
</dbReference>
<keyword evidence="3" id="KW-1133">Transmembrane helix</keyword>
<dbReference type="PRINTS" id="PR01177">
    <property type="entry name" value="GABAB1RECPTR"/>
</dbReference>
<dbReference type="PANTHER" id="PTHR10519:SF77">
    <property type="entry name" value="GAMMA-AMINOBUTYRIC ACID TYPE B RECEPTOR SUBUNIT 1"/>
    <property type="match status" value="1"/>
</dbReference>
<organism evidence="13 14">
    <name type="scientific">Cirrhinus molitorella</name>
    <name type="common">mud carp</name>
    <dbReference type="NCBI Taxonomy" id="172907"/>
    <lineage>
        <taxon>Eukaryota</taxon>
        <taxon>Metazoa</taxon>
        <taxon>Chordata</taxon>
        <taxon>Craniata</taxon>
        <taxon>Vertebrata</taxon>
        <taxon>Euteleostomi</taxon>
        <taxon>Actinopterygii</taxon>
        <taxon>Neopterygii</taxon>
        <taxon>Teleostei</taxon>
        <taxon>Ostariophysi</taxon>
        <taxon>Cypriniformes</taxon>
        <taxon>Cyprinidae</taxon>
        <taxon>Labeoninae</taxon>
        <taxon>Labeonini</taxon>
        <taxon>Cirrhinus</taxon>
    </lineage>
</organism>
<evidence type="ECO:0000256" key="5">
    <source>
        <dbReference type="ARBA" id="ARBA00023136"/>
    </source>
</evidence>
<dbReference type="PANTHER" id="PTHR10519">
    <property type="entry name" value="GABA-B RECEPTOR"/>
    <property type="match status" value="1"/>
</dbReference>
<dbReference type="SUPFAM" id="SSF53822">
    <property type="entry name" value="Periplasmic binding protein-like I"/>
    <property type="match status" value="1"/>
</dbReference>
<evidence type="ECO:0000256" key="9">
    <source>
        <dbReference type="ARBA" id="ARBA00023224"/>
    </source>
</evidence>
<evidence type="ECO:0000256" key="1">
    <source>
        <dbReference type="ARBA" id="ARBA00004370"/>
    </source>
</evidence>
<keyword evidence="2" id="KW-0812">Transmembrane</keyword>
<dbReference type="Gene3D" id="2.10.70.10">
    <property type="entry name" value="Complement Module, domain 1"/>
    <property type="match status" value="2"/>
</dbReference>
<dbReference type="InterPro" id="IPR001828">
    <property type="entry name" value="ANF_lig-bd_rcpt"/>
</dbReference>
<evidence type="ECO:0000259" key="12">
    <source>
        <dbReference type="PROSITE" id="PS50923"/>
    </source>
</evidence>
<evidence type="ECO:0000256" key="7">
    <source>
        <dbReference type="ARBA" id="ARBA00023170"/>
    </source>
</evidence>
<evidence type="ECO:0000313" key="14">
    <source>
        <dbReference type="Proteomes" id="UP001558613"/>
    </source>
</evidence>
<evidence type="ECO:0000256" key="6">
    <source>
        <dbReference type="ARBA" id="ARBA00023157"/>
    </source>
</evidence>
<gene>
    <name evidence="13" type="ORF">QQF64_013827</name>
</gene>
<accession>A0ABR3LUI3</accession>
<reference evidence="13 14" key="1">
    <citation type="submission" date="2023-09" db="EMBL/GenBank/DDBJ databases">
        <authorList>
            <person name="Wang M."/>
        </authorList>
    </citation>
    <scope>NUCLEOTIDE SEQUENCE [LARGE SCALE GENOMIC DNA]</scope>
    <source>
        <strain evidence="13">GT-2023</strain>
        <tissue evidence="13">Liver</tissue>
    </source>
</reference>
<keyword evidence="7" id="KW-0675">Receptor</keyword>
<sequence length="459" mass="51497">MRHCGETVEFTHHLCSQMGERLRLQRRGGDGMSPGVKTSRNSDSSQRANGRRTNCESRRGDQLFRDFKRAVCPQVPFLICSSPPFCFSPRPMPPFLNLHSFPFSYCGKMAFLFILSLLLGSFSLAVASRNTTAGCAIIRPPRDGGIRYRGLTQEQIRSVQVLPVDYEIEYICRGNRVIVGPKVRKCLPDGTWTDLNQRSKCLLPCARVWTSLENGRVTVHPPGPSVEGTILHYSCLEGFILVGRNSTQCTKLGKWDSPKPVCHYDRHYTGKKKLYIGALFPMSGGWPGGQACLPAAQMALDLVNKRTDILPDYELELIHYDSMCDPGEATKLLYDLLYTEPIKIVLMPGCSSVSTLVAEAARMWNLIVLSYGSSSPALSNRQRFPTFFRTHPSATLHNPTRVQLFQKWKWTKIATIQQTTEVFTSTLDDLEQRVKEAGIEISVRQSFLTDPAVAVKNLK</sequence>
<keyword evidence="5" id="KW-0472">Membrane</keyword>
<comment type="caution">
    <text evidence="13">The sequence shown here is derived from an EMBL/GenBank/DDBJ whole genome shotgun (WGS) entry which is preliminary data.</text>
</comment>
<keyword evidence="10" id="KW-0768">Sushi</keyword>
<dbReference type="InterPro" id="IPR035976">
    <property type="entry name" value="Sushi/SCR/CCP_sf"/>
</dbReference>
<name>A0ABR3LUI3_9TELE</name>
<evidence type="ECO:0000256" key="3">
    <source>
        <dbReference type="ARBA" id="ARBA00022989"/>
    </source>
</evidence>
<feature type="non-terminal residue" evidence="13">
    <location>
        <position position="459"/>
    </location>
</feature>
<proteinExistence type="predicted"/>
<dbReference type="SMART" id="SM00032">
    <property type="entry name" value="CCP"/>
    <property type="match status" value="2"/>
</dbReference>
<keyword evidence="14" id="KW-1185">Reference proteome</keyword>
<evidence type="ECO:0000256" key="4">
    <source>
        <dbReference type="ARBA" id="ARBA00023040"/>
    </source>
</evidence>
<evidence type="ECO:0000256" key="2">
    <source>
        <dbReference type="ARBA" id="ARBA00022692"/>
    </source>
</evidence>
<dbReference type="PROSITE" id="PS50923">
    <property type="entry name" value="SUSHI"/>
    <property type="match status" value="1"/>
</dbReference>
<feature type="region of interest" description="Disordered" evidence="11">
    <location>
        <begin position="26"/>
        <end position="55"/>
    </location>
</feature>
<comment type="caution">
    <text evidence="10">Lacks conserved residue(s) required for the propagation of feature annotation.</text>
</comment>
<dbReference type="PRINTS" id="PR01176">
    <property type="entry name" value="GABABRECEPTR"/>
</dbReference>
<comment type="subcellular location">
    <subcellularLocation>
        <location evidence="1">Membrane</location>
    </subcellularLocation>
</comment>
<evidence type="ECO:0000256" key="10">
    <source>
        <dbReference type="PROSITE-ProRule" id="PRU00302"/>
    </source>
</evidence>
<evidence type="ECO:0000256" key="11">
    <source>
        <dbReference type="SAM" id="MobiDB-lite"/>
    </source>
</evidence>
<keyword evidence="8" id="KW-0325">Glycoprotein</keyword>
<dbReference type="Gene3D" id="3.40.50.2300">
    <property type="match status" value="1"/>
</dbReference>
<keyword evidence="4" id="KW-0297">G-protein coupled receptor</keyword>
<dbReference type="SUPFAM" id="SSF57535">
    <property type="entry name" value="Complement control module/SCR domain"/>
    <property type="match status" value="2"/>
</dbReference>
<keyword evidence="9" id="KW-0807">Transducer</keyword>
<evidence type="ECO:0000313" key="13">
    <source>
        <dbReference type="EMBL" id="KAL1255766.1"/>
    </source>
</evidence>